<dbReference type="RefSeq" id="XP_045100149.1">
    <property type="nucleotide sequence ID" value="XM_045241395.1"/>
</dbReference>
<evidence type="ECO:0000313" key="2">
    <source>
        <dbReference type="EMBL" id="CAS00590.1"/>
    </source>
</evidence>
<evidence type="ECO:0000313" key="4">
    <source>
        <dbReference type="WormBase" id="CBG26610"/>
    </source>
</evidence>
<dbReference type="InParanoid" id="B6IL10"/>
<dbReference type="KEGG" id="cbr:CBG_26610"/>
<proteinExistence type="predicted"/>
<keyword evidence="1" id="KW-0732">Signal</keyword>
<reference evidence="2 3" key="2">
    <citation type="journal article" date="2011" name="PLoS Genet.">
        <title>Caenorhabditis briggsae recombinant inbred line genotypes reveal inter-strain incompatibility and the evolution of recombination.</title>
        <authorList>
            <person name="Ross J.A."/>
            <person name="Koboldt D.C."/>
            <person name="Staisch J.E."/>
            <person name="Chamberlin H.M."/>
            <person name="Gupta B.P."/>
            <person name="Miller R.D."/>
            <person name="Baird S.E."/>
            <person name="Haag E.S."/>
        </authorList>
    </citation>
    <scope>NUCLEOTIDE SEQUENCE [LARGE SCALE GENOMIC DNA]</scope>
    <source>
        <strain evidence="2 3">AF16</strain>
    </source>
</reference>
<evidence type="ECO:0000313" key="3">
    <source>
        <dbReference type="Proteomes" id="UP000008549"/>
    </source>
</evidence>
<evidence type="ECO:0000256" key="1">
    <source>
        <dbReference type="SAM" id="SignalP"/>
    </source>
</evidence>
<reference evidence="2 3" key="1">
    <citation type="journal article" date="2003" name="PLoS Biol.">
        <title>The genome sequence of Caenorhabditis briggsae: a platform for comparative genomics.</title>
        <authorList>
            <person name="Stein L.D."/>
            <person name="Bao Z."/>
            <person name="Blasiar D."/>
            <person name="Blumenthal T."/>
            <person name="Brent M.R."/>
            <person name="Chen N."/>
            <person name="Chinwalla A."/>
            <person name="Clarke L."/>
            <person name="Clee C."/>
            <person name="Coghlan A."/>
            <person name="Coulson A."/>
            <person name="D'Eustachio P."/>
            <person name="Fitch D.H."/>
            <person name="Fulton L.A."/>
            <person name="Fulton R.E."/>
            <person name="Griffiths-Jones S."/>
            <person name="Harris T.W."/>
            <person name="Hillier L.W."/>
            <person name="Kamath R."/>
            <person name="Kuwabara P.E."/>
            <person name="Mardis E.R."/>
            <person name="Marra M.A."/>
            <person name="Miner T.L."/>
            <person name="Minx P."/>
            <person name="Mullikin J.C."/>
            <person name="Plumb R.W."/>
            <person name="Rogers J."/>
            <person name="Schein J.E."/>
            <person name="Sohrmann M."/>
            <person name="Spieth J."/>
            <person name="Stajich J.E."/>
            <person name="Wei C."/>
            <person name="Willey D."/>
            <person name="Wilson R.K."/>
            <person name="Durbin R."/>
            <person name="Waterston R.H."/>
        </authorList>
    </citation>
    <scope>NUCLEOTIDE SEQUENCE [LARGE SCALE GENOMIC DNA]</scope>
    <source>
        <strain evidence="2 3">AF16</strain>
    </source>
</reference>
<dbReference type="HOGENOM" id="CLU_1688292_0_0_1"/>
<gene>
    <name evidence="2 4" type="ORF">CBG26610</name>
    <name evidence="2" type="ORF">CBG_26610</name>
</gene>
<dbReference type="AlphaFoldDB" id="B6IL10"/>
<dbReference type="GeneID" id="68918088"/>
<dbReference type="EMBL" id="HE601380">
    <property type="protein sequence ID" value="CAS00590.1"/>
    <property type="molecule type" value="Genomic_DNA"/>
</dbReference>
<name>B6IL10_CAEBR</name>
<accession>B6IL10</accession>
<dbReference type="Proteomes" id="UP000008549">
    <property type="component" value="Unassembled WGS sequence"/>
</dbReference>
<organism evidence="2 3">
    <name type="scientific">Caenorhabditis briggsae</name>
    <dbReference type="NCBI Taxonomy" id="6238"/>
    <lineage>
        <taxon>Eukaryota</taxon>
        <taxon>Metazoa</taxon>
        <taxon>Ecdysozoa</taxon>
        <taxon>Nematoda</taxon>
        <taxon>Chromadorea</taxon>
        <taxon>Rhabditida</taxon>
        <taxon>Rhabditina</taxon>
        <taxon>Rhabditomorpha</taxon>
        <taxon>Rhabditoidea</taxon>
        <taxon>Rhabditidae</taxon>
        <taxon>Peloderinae</taxon>
        <taxon>Caenorhabditis</taxon>
    </lineage>
</organism>
<feature type="signal peptide" evidence="1">
    <location>
        <begin position="1"/>
        <end position="15"/>
    </location>
</feature>
<keyword evidence="3" id="KW-1185">Reference proteome</keyword>
<dbReference type="CTD" id="68918088"/>
<sequence length="156" mass="17867">MNLILLLLLPILAQCAPSQLLYDYDKEVSYDNDIESASANPHQSPVDFFKNAPSEVQFQVLLFTQQPALLTQMSRNIKKGWRTKIGEDGKECMDGLEKRIRDVCGERCPKYELHFPLAGCGNEKMMDAPLNLFVARNPIGSVWWMEKLFSFHNFPI</sequence>
<dbReference type="WormBase" id="CBG26610">
    <property type="protein sequence ID" value="CBP42817"/>
    <property type="gene ID" value="WBGene00088024"/>
</dbReference>
<protein>
    <submittedName>
        <fullName evidence="2">Protein CBG26610</fullName>
    </submittedName>
</protein>
<feature type="chain" id="PRO_5012677673" evidence="1">
    <location>
        <begin position="16"/>
        <end position="156"/>
    </location>
</feature>